<evidence type="ECO:0000313" key="3">
    <source>
        <dbReference type="EMBL" id="VAV99249.1"/>
    </source>
</evidence>
<dbReference type="EMBL" id="UOED01000132">
    <property type="protein sequence ID" value="VAV99249.1"/>
    <property type="molecule type" value="Genomic_DNA"/>
</dbReference>
<dbReference type="InterPro" id="IPR016163">
    <property type="entry name" value="Ald_DH_C"/>
</dbReference>
<dbReference type="CDD" id="cd07099">
    <property type="entry name" value="ALDH_DDALDH"/>
    <property type="match status" value="1"/>
</dbReference>
<name>A0A3B0S4R5_9ZZZZ</name>
<sequence length="478" mass="51424">MTGQDIQVRNPRTGLIDYHFTPANTADIKGTCLKLRAGQPTWRDIGLEGRIKSILAFGTALKDGRKELINSLINDTGRQGISIMEVDTIAPAIDRWIKIARAENAPLEGRSTALPFITYHIDKQPYALVGVISPWNFPLTLSLIDAIPALLAGAAVIIKPSEITPRFAVPLRDIIASIPNLSPVLSIIDGDGRTGQAVVDQVDVICFTGSVSTGRKVGEQAARNFAVAFLELGGKDPAIVLANADIERATTALLRGSIVNSGQACQSIERIYVAREIYEDFVRLLVEKAKKVTFNTPNINAGHLGPIIFDKQAAIIEKQITDARDKGATIHSGGRIEDHGGLWCAPTVITGLTPDMKIMRDETFGPLLPVIAFEDVDEAIKMANDSQFGLSACVFAGNDADAVKVGQQIEAGAISINDAALTSLMYEAEKNSFKLSGLGASRMGPSGYLRFFRKQSFMTNTADVFPIGMFDEANSTAP</sequence>
<dbReference type="AlphaFoldDB" id="A0A3B0S4R5"/>
<feature type="domain" description="Aldehyde dehydrogenase" evidence="2">
    <location>
        <begin position="4"/>
        <end position="452"/>
    </location>
</feature>
<dbReference type="InterPro" id="IPR015590">
    <property type="entry name" value="Aldehyde_DH_dom"/>
</dbReference>
<dbReference type="Pfam" id="PF00171">
    <property type="entry name" value="Aldedh"/>
    <property type="match status" value="1"/>
</dbReference>
<dbReference type="Gene3D" id="3.40.309.10">
    <property type="entry name" value="Aldehyde Dehydrogenase, Chain A, domain 2"/>
    <property type="match status" value="1"/>
</dbReference>
<dbReference type="PANTHER" id="PTHR42804">
    <property type="entry name" value="ALDEHYDE DEHYDROGENASE"/>
    <property type="match status" value="1"/>
</dbReference>
<dbReference type="InterPro" id="IPR016162">
    <property type="entry name" value="Ald_DH_N"/>
</dbReference>
<dbReference type="PROSITE" id="PS00687">
    <property type="entry name" value="ALDEHYDE_DEHYDR_GLU"/>
    <property type="match status" value="1"/>
</dbReference>
<dbReference type="SUPFAM" id="SSF53720">
    <property type="entry name" value="ALDH-like"/>
    <property type="match status" value="1"/>
</dbReference>
<dbReference type="InterPro" id="IPR016161">
    <property type="entry name" value="Ald_DH/histidinol_DH"/>
</dbReference>
<dbReference type="GO" id="GO:0004029">
    <property type="term" value="F:aldehyde dehydrogenase (NAD+) activity"/>
    <property type="evidence" value="ECO:0007669"/>
    <property type="project" value="UniProtKB-EC"/>
</dbReference>
<evidence type="ECO:0000256" key="1">
    <source>
        <dbReference type="ARBA" id="ARBA00023002"/>
    </source>
</evidence>
<organism evidence="3">
    <name type="scientific">hydrothermal vent metagenome</name>
    <dbReference type="NCBI Taxonomy" id="652676"/>
    <lineage>
        <taxon>unclassified sequences</taxon>
        <taxon>metagenomes</taxon>
        <taxon>ecological metagenomes</taxon>
    </lineage>
</organism>
<dbReference type="PANTHER" id="PTHR42804:SF1">
    <property type="entry name" value="ALDEHYDE DEHYDROGENASE-RELATED"/>
    <property type="match status" value="1"/>
</dbReference>
<evidence type="ECO:0000259" key="2">
    <source>
        <dbReference type="Pfam" id="PF00171"/>
    </source>
</evidence>
<protein>
    <submittedName>
        <fullName evidence="3">Aldehyde dehydrogenase</fullName>
        <ecNumber evidence="3">1.2.1.3</ecNumber>
    </submittedName>
</protein>
<dbReference type="InterPro" id="IPR029510">
    <property type="entry name" value="Ald_DH_CS_GLU"/>
</dbReference>
<keyword evidence="1 3" id="KW-0560">Oxidoreductase</keyword>
<dbReference type="Gene3D" id="3.40.605.10">
    <property type="entry name" value="Aldehyde Dehydrogenase, Chain A, domain 1"/>
    <property type="match status" value="1"/>
</dbReference>
<dbReference type="FunFam" id="3.40.309.10:FF:000009">
    <property type="entry name" value="Aldehyde dehydrogenase A"/>
    <property type="match status" value="1"/>
</dbReference>
<reference evidence="3" key="1">
    <citation type="submission" date="2018-06" db="EMBL/GenBank/DDBJ databases">
        <authorList>
            <person name="Zhirakovskaya E."/>
        </authorList>
    </citation>
    <scope>NUCLEOTIDE SEQUENCE</scope>
</reference>
<dbReference type="EC" id="1.2.1.3" evidence="3"/>
<gene>
    <name evidence="3" type="ORF">MNBD_ALPHA02-1476</name>
</gene>
<accession>A0A3B0S4R5</accession>
<proteinExistence type="predicted"/>